<feature type="region of interest" description="Disordered" evidence="3">
    <location>
        <begin position="1"/>
        <end position="36"/>
    </location>
</feature>
<accession>A0A150PJ47</accession>
<feature type="domain" description="Phospholipase/carboxylesterase/thioesterase" evidence="4">
    <location>
        <begin position="124"/>
        <end position="189"/>
    </location>
</feature>
<dbReference type="InterPro" id="IPR050955">
    <property type="entry name" value="Plant_Biomass_Hydrol_Est"/>
</dbReference>
<dbReference type="AlphaFoldDB" id="A0A150PJ47"/>
<gene>
    <name evidence="5" type="ORF">BE04_07620</name>
</gene>
<dbReference type="Proteomes" id="UP000075604">
    <property type="component" value="Unassembled WGS sequence"/>
</dbReference>
<proteinExistence type="predicted"/>
<name>A0A150PJ47_SORCE</name>
<comment type="caution">
    <text evidence="5">The sequence shown here is derived from an EMBL/GenBank/DDBJ whole genome shotgun (WGS) entry which is preliminary data.</text>
</comment>
<dbReference type="PANTHER" id="PTHR43037">
    <property type="entry name" value="UNNAMED PRODUCT-RELATED"/>
    <property type="match status" value="1"/>
</dbReference>
<dbReference type="EMBL" id="JELX01002370">
    <property type="protein sequence ID" value="KYF55636.1"/>
    <property type="molecule type" value="Genomic_DNA"/>
</dbReference>
<evidence type="ECO:0000256" key="3">
    <source>
        <dbReference type="SAM" id="MobiDB-lite"/>
    </source>
</evidence>
<protein>
    <submittedName>
        <fullName evidence="5">Phospholipase</fullName>
    </submittedName>
</protein>
<sequence>MQARSAGVTTNDPSRLRARPNAKPGGELSAGLRPLGRSPRRDGLLYVPAGYRPDRPAPLVVLLHGAGGSAHHGIALLRELADAAGLLLLAPDSRHSSWDIISDDAYGPDVAFLDGALEQLFRSAAVDPARIAIGGFSDGASYALSLGLTNGDLFTHVIAFSPGFMAPAEQRGRPRIFISHGTQDQVLRIDPCSRRLAPLIRVAGYDLRYQEFEGPHVVPPEIARDALRWFLPEAG</sequence>
<keyword evidence="2" id="KW-0378">Hydrolase</keyword>
<keyword evidence="1" id="KW-0732">Signal</keyword>
<dbReference type="SUPFAM" id="SSF53474">
    <property type="entry name" value="alpha/beta-Hydrolases"/>
    <property type="match status" value="1"/>
</dbReference>
<dbReference type="PANTHER" id="PTHR43037:SF5">
    <property type="entry name" value="FERULOYL ESTERASE"/>
    <property type="match status" value="1"/>
</dbReference>
<evidence type="ECO:0000259" key="4">
    <source>
        <dbReference type="Pfam" id="PF02230"/>
    </source>
</evidence>
<dbReference type="Pfam" id="PF02230">
    <property type="entry name" value="Abhydrolase_2"/>
    <property type="match status" value="1"/>
</dbReference>
<reference evidence="5 6" key="1">
    <citation type="submission" date="2014-02" db="EMBL/GenBank/DDBJ databases">
        <title>The small core and large imbalanced accessory genome model reveals a collaborative survival strategy of Sorangium cellulosum strains in nature.</title>
        <authorList>
            <person name="Han K."/>
            <person name="Peng R."/>
            <person name="Blom J."/>
            <person name="Li Y.-Z."/>
        </authorList>
    </citation>
    <scope>NUCLEOTIDE SEQUENCE [LARGE SCALE GENOMIC DNA]</scope>
    <source>
        <strain evidence="5 6">So0157-18</strain>
    </source>
</reference>
<dbReference type="InterPro" id="IPR003140">
    <property type="entry name" value="PLipase/COase/thioEstase"/>
</dbReference>
<dbReference type="GO" id="GO:0016787">
    <property type="term" value="F:hydrolase activity"/>
    <property type="evidence" value="ECO:0007669"/>
    <property type="project" value="UniProtKB-KW"/>
</dbReference>
<organism evidence="5 6">
    <name type="scientific">Sorangium cellulosum</name>
    <name type="common">Polyangium cellulosum</name>
    <dbReference type="NCBI Taxonomy" id="56"/>
    <lineage>
        <taxon>Bacteria</taxon>
        <taxon>Pseudomonadati</taxon>
        <taxon>Myxococcota</taxon>
        <taxon>Polyangia</taxon>
        <taxon>Polyangiales</taxon>
        <taxon>Polyangiaceae</taxon>
        <taxon>Sorangium</taxon>
    </lineage>
</organism>
<evidence type="ECO:0000313" key="6">
    <source>
        <dbReference type="Proteomes" id="UP000075604"/>
    </source>
</evidence>
<evidence type="ECO:0000256" key="2">
    <source>
        <dbReference type="ARBA" id="ARBA00022801"/>
    </source>
</evidence>
<evidence type="ECO:0000256" key="1">
    <source>
        <dbReference type="ARBA" id="ARBA00022729"/>
    </source>
</evidence>
<dbReference type="InterPro" id="IPR029058">
    <property type="entry name" value="AB_hydrolase_fold"/>
</dbReference>
<dbReference type="Gene3D" id="3.40.50.1820">
    <property type="entry name" value="alpha/beta hydrolase"/>
    <property type="match status" value="1"/>
</dbReference>
<evidence type="ECO:0000313" key="5">
    <source>
        <dbReference type="EMBL" id="KYF55636.1"/>
    </source>
</evidence>